<evidence type="ECO:0000256" key="1">
    <source>
        <dbReference type="ARBA" id="ARBA00004123"/>
    </source>
</evidence>
<proteinExistence type="predicted"/>
<dbReference type="PANTHER" id="PTHR31624:SF4">
    <property type="entry name" value="CHROMOSOME 16 OPEN READING FRAME 72"/>
    <property type="match status" value="1"/>
</dbReference>
<feature type="compositionally biased region" description="Low complexity" evidence="3">
    <location>
        <begin position="108"/>
        <end position="122"/>
    </location>
</feature>
<dbReference type="InterPro" id="IPR040308">
    <property type="entry name" value="HAPR1"/>
</dbReference>
<feature type="region of interest" description="Disordered" evidence="3">
    <location>
        <begin position="93"/>
        <end position="126"/>
    </location>
</feature>
<dbReference type="Pfam" id="PF15251">
    <property type="entry name" value="TAPR1-like"/>
    <property type="match status" value="1"/>
</dbReference>
<gene>
    <name evidence="4" type="primary">CP072</name>
    <name evidence="4" type="ORF">g.10765</name>
</gene>
<sequence length="317" mass="36077">MDDLDDLRASEFVTDTDDQDSLDERIETEQSLRNQQLWSSFQNAACCITKLYKDRAQPNISLWIPFQNAASNLTTLYKDCIESQRRFAKIGYQIGRRKRKKSSRGINKKNQSQFRQQQQQLQHCNDSMSGAQANLTFGQQPSQQPNGVSSILAVNQLNLNCDESPTHSMHAQTAGALIDPQQQQQQQHPIALENFQQLSNHHQDHHHTIQSATLMQHQSGAQATQIGNNEDNLVTFQQALVQPAVIRSIKSGQNNINNHSSRTNYLNNCTIESPIESEEDRLLELNRFLSEEYHRHVGSRKRSCSAVGGNMVKRVRE</sequence>
<evidence type="ECO:0000256" key="3">
    <source>
        <dbReference type="SAM" id="MobiDB-lite"/>
    </source>
</evidence>
<evidence type="ECO:0000313" key="4">
    <source>
        <dbReference type="EMBL" id="MDE49159.1"/>
    </source>
</evidence>
<dbReference type="EMBL" id="GGYP01004388">
    <property type="protein sequence ID" value="MDE49159.1"/>
    <property type="molecule type" value="Transcribed_RNA"/>
</dbReference>
<accession>A0A6G1SFL2</accession>
<name>A0A6G1SFL2_9ACAR</name>
<protein>
    <submittedName>
        <fullName evidence="4">UPF0472 protein C16orf72</fullName>
    </submittedName>
</protein>
<dbReference type="AlphaFoldDB" id="A0A6G1SFL2"/>
<organism evidence="4">
    <name type="scientific">Aceria tosichella</name>
    <name type="common">wheat curl mite</name>
    <dbReference type="NCBI Taxonomy" id="561515"/>
    <lineage>
        <taxon>Eukaryota</taxon>
        <taxon>Metazoa</taxon>
        <taxon>Ecdysozoa</taxon>
        <taxon>Arthropoda</taxon>
        <taxon>Chelicerata</taxon>
        <taxon>Arachnida</taxon>
        <taxon>Acari</taxon>
        <taxon>Acariformes</taxon>
        <taxon>Trombidiformes</taxon>
        <taxon>Prostigmata</taxon>
        <taxon>Eupodina</taxon>
        <taxon>Eriophyoidea</taxon>
        <taxon>Eriophyidae</taxon>
        <taxon>Eriophyinae</taxon>
        <taxon>Aceriini</taxon>
        <taxon>Aceria</taxon>
    </lineage>
</organism>
<keyword evidence="2" id="KW-0539">Nucleus</keyword>
<dbReference type="GO" id="GO:0005634">
    <property type="term" value="C:nucleus"/>
    <property type="evidence" value="ECO:0007669"/>
    <property type="project" value="UniProtKB-SubCell"/>
</dbReference>
<reference evidence="4" key="1">
    <citation type="submission" date="2018-10" db="EMBL/GenBank/DDBJ databases">
        <title>Transcriptome assembly of Aceria tosichella (Wheat curl mite) Type 2.</title>
        <authorList>
            <person name="Scully E.D."/>
            <person name="Geib S.M."/>
            <person name="Palmer N.A."/>
            <person name="Gupta A.K."/>
            <person name="Sarath G."/>
            <person name="Tatineni S."/>
        </authorList>
    </citation>
    <scope>NUCLEOTIDE SEQUENCE</scope>
    <source>
        <strain evidence="4">LincolnNE</strain>
    </source>
</reference>
<comment type="subcellular location">
    <subcellularLocation>
        <location evidence="1">Nucleus</location>
    </subcellularLocation>
</comment>
<evidence type="ECO:0000256" key="2">
    <source>
        <dbReference type="ARBA" id="ARBA00023242"/>
    </source>
</evidence>
<dbReference type="PANTHER" id="PTHR31624">
    <property type="entry name" value="UPF0472 PROTEIN C16ORF72"/>
    <property type="match status" value="1"/>
</dbReference>
<dbReference type="InterPro" id="IPR029196">
    <property type="entry name" value="HAPSTR1-like"/>
</dbReference>
<feature type="compositionally biased region" description="Basic residues" evidence="3">
    <location>
        <begin position="95"/>
        <end position="107"/>
    </location>
</feature>